<comment type="similarity">
    <text evidence="3 18">Belongs to the complex I subunit 2 family.</text>
</comment>
<gene>
    <name evidence="20" type="primary">ND2</name>
    <name evidence="20" type="ORF">FM17_04</name>
</gene>
<dbReference type="GO" id="GO:0008137">
    <property type="term" value="F:NADH dehydrogenase (ubiquinone) activity"/>
    <property type="evidence" value="ECO:0007669"/>
    <property type="project" value="UniProtKB-EC"/>
</dbReference>
<comment type="function">
    <text evidence="1">Core subunit of the mitochondrial membrane respiratory chain NADH dehydrogenase (Complex I) that is believed to belong to the minimal assembly required for catalysis. Complex I functions in the transfer of electrons from NADH to the respiratory chain. The immediate electron acceptor for the enzyme is believed to be ubiquinone.</text>
</comment>
<evidence type="ECO:0000256" key="8">
    <source>
        <dbReference type="ARBA" id="ARBA00022692"/>
    </source>
</evidence>
<evidence type="ECO:0000256" key="3">
    <source>
        <dbReference type="ARBA" id="ARBA00007012"/>
    </source>
</evidence>
<evidence type="ECO:0000256" key="15">
    <source>
        <dbReference type="ARBA" id="ARBA00023128"/>
    </source>
</evidence>
<keyword evidence="7 18" id="KW-0679">Respiratory chain</keyword>
<keyword evidence="11 18" id="KW-0249">Electron transport</keyword>
<dbReference type="AlphaFoldDB" id="A0A5C0PWH8"/>
<dbReference type="EMBL" id="MK292101">
    <property type="protein sequence ID" value="QEJ81438.1"/>
    <property type="molecule type" value="Genomic_DNA"/>
</dbReference>
<evidence type="ECO:0000256" key="10">
    <source>
        <dbReference type="ARBA" id="ARBA00022967"/>
    </source>
</evidence>
<keyword evidence="14 18" id="KW-0830">Ubiquinone</keyword>
<comment type="function">
    <text evidence="18">Core subunit of the mitochondrial membrane respiratory chain NADH dehydrogenase (Complex I) which catalyzes electron transfer from NADH through the respiratory chain, using ubiquinone as an electron acceptor. Essential for the catalytic activity and assembly of complex I.</text>
</comment>
<feature type="transmembrane region" description="Helical" evidence="18">
    <location>
        <begin position="270"/>
        <end position="294"/>
    </location>
</feature>
<keyword evidence="13 18" id="KW-0520">NAD</keyword>
<protein>
    <recommendedName>
        <fullName evidence="5 18">NADH-ubiquinone oxidoreductase chain 2</fullName>
        <ecNumber evidence="4 18">7.1.1.2</ecNumber>
    </recommendedName>
</protein>
<keyword evidence="8 18" id="KW-0812">Transmembrane</keyword>
<feature type="transmembrane region" description="Helical" evidence="18">
    <location>
        <begin position="138"/>
        <end position="162"/>
    </location>
</feature>
<sequence length="338" mass="40032">MKYYKMMFMTMIFMSTMISISSNSWLMMWIGLEINLLSIMPIMNMNKNILSSESSIKYFMTQVMASKIIMMSIVLMMWKFNTSSSMFYKSNLLMIMNSSFLMKMGMAPFHFWFPEVIEGQSWNNCLLLLTWQKLTPMILFMINNSMMIFISMVIMSSMIVSGIMGINQTSLRKIMAYSSINHMGWMMSTMMMSKTIWLMYFVVYSTISVSLITMFIKNKLNFIKQIFNKMGKSQMNKILFSMNFFSIMGLPPFMGFLPKWLSIQALIVNNMYMITIMMMMSTMVMMFTYMRITIQFLMMKINIKNWKNMENENNMFYMMMTMISVFSMPMITVTFNIM</sequence>
<keyword evidence="16 18" id="KW-0472">Membrane</keyword>
<evidence type="ECO:0000259" key="19">
    <source>
        <dbReference type="Pfam" id="PF00361"/>
    </source>
</evidence>
<evidence type="ECO:0000256" key="5">
    <source>
        <dbReference type="ARBA" id="ARBA00021008"/>
    </source>
</evidence>
<evidence type="ECO:0000256" key="4">
    <source>
        <dbReference type="ARBA" id="ARBA00012944"/>
    </source>
</evidence>
<dbReference type="PANTHER" id="PTHR46552:SF1">
    <property type="entry name" value="NADH-UBIQUINONE OXIDOREDUCTASE CHAIN 2"/>
    <property type="match status" value="1"/>
</dbReference>
<accession>A0A5C0PWH8</accession>
<feature type="transmembrane region" description="Helical" evidence="18">
    <location>
        <begin position="197"/>
        <end position="217"/>
    </location>
</feature>
<feature type="domain" description="NADH:quinone oxidoreductase/Mrp antiporter transmembrane" evidence="19">
    <location>
        <begin position="22"/>
        <end position="282"/>
    </location>
</feature>
<name>A0A5C0PWH8_9COLE</name>
<proteinExistence type="inferred from homology"/>
<keyword evidence="10 18" id="KW-1278">Translocase</keyword>
<dbReference type="PANTHER" id="PTHR46552">
    <property type="entry name" value="NADH-UBIQUINONE OXIDOREDUCTASE CHAIN 2"/>
    <property type="match status" value="1"/>
</dbReference>
<dbReference type="InterPro" id="IPR001750">
    <property type="entry name" value="ND/Mrp_TM"/>
</dbReference>
<evidence type="ECO:0000256" key="6">
    <source>
        <dbReference type="ARBA" id="ARBA00022448"/>
    </source>
</evidence>
<feature type="transmembrane region" description="Helical" evidence="18">
    <location>
        <begin position="315"/>
        <end position="337"/>
    </location>
</feature>
<reference evidence="20" key="1">
    <citation type="journal article" date="2019" name="Mol. Phylogenet. Evol.">
        <title>Phylogenetic analysis provides insights into the evolution of Asian fireflies and adult bioluminescence.</title>
        <authorList>
            <person name="Chen X."/>
            <person name="Dong Z."/>
            <person name="Liu G."/>
            <person name="He J."/>
            <person name="Zhao R."/>
            <person name="Wang W."/>
            <person name="Peng Y."/>
            <person name="Li X."/>
        </authorList>
    </citation>
    <scope>NUCLEOTIDE SEQUENCE</scope>
</reference>
<dbReference type="InterPro" id="IPR003917">
    <property type="entry name" value="NADH_UbQ_OxRdtase_chain2"/>
</dbReference>
<evidence type="ECO:0000256" key="14">
    <source>
        <dbReference type="ARBA" id="ARBA00023075"/>
    </source>
</evidence>
<dbReference type="Pfam" id="PF00361">
    <property type="entry name" value="Proton_antipo_M"/>
    <property type="match status" value="1"/>
</dbReference>
<evidence type="ECO:0000256" key="7">
    <source>
        <dbReference type="ARBA" id="ARBA00022660"/>
    </source>
</evidence>
<geneLocation type="mitochondrion" evidence="20"/>
<dbReference type="InterPro" id="IPR050175">
    <property type="entry name" value="Complex_I_Subunit_2"/>
</dbReference>
<evidence type="ECO:0000256" key="11">
    <source>
        <dbReference type="ARBA" id="ARBA00022982"/>
    </source>
</evidence>
<evidence type="ECO:0000256" key="16">
    <source>
        <dbReference type="ARBA" id="ARBA00023136"/>
    </source>
</evidence>
<keyword evidence="15 18" id="KW-0496">Mitochondrion</keyword>
<dbReference type="EC" id="7.1.1.2" evidence="4 18"/>
<dbReference type="GO" id="GO:0005743">
    <property type="term" value="C:mitochondrial inner membrane"/>
    <property type="evidence" value="ECO:0007669"/>
    <property type="project" value="UniProtKB-SubCell"/>
</dbReference>
<dbReference type="GO" id="GO:0006120">
    <property type="term" value="P:mitochondrial electron transport, NADH to ubiquinone"/>
    <property type="evidence" value="ECO:0007669"/>
    <property type="project" value="InterPro"/>
</dbReference>
<evidence type="ECO:0000256" key="9">
    <source>
        <dbReference type="ARBA" id="ARBA00022792"/>
    </source>
</evidence>
<evidence type="ECO:0000256" key="18">
    <source>
        <dbReference type="RuleBase" id="RU003403"/>
    </source>
</evidence>
<keyword evidence="9 18" id="KW-0999">Mitochondrion inner membrane</keyword>
<feature type="transmembrane region" description="Helical" evidence="18">
    <location>
        <begin position="238"/>
        <end position="258"/>
    </location>
</feature>
<evidence type="ECO:0000256" key="13">
    <source>
        <dbReference type="ARBA" id="ARBA00023027"/>
    </source>
</evidence>
<comment type="subcellular location">
    <subcellularLocation>
        <location evidence="2 18">Mitochondrion inner membrane</location>
        <topology evidence="2 18">Multi-pass membrane protein</topology>
    </subcellularLocation>
</comment>
<comment type="catalytic activity">
    <reaction evidence="17 18">
        <text>a ubiquinone + NADH + 5 H(+)(in) = a ubiquinol + NAD(+) + 4 H(+)(out)</text>
        <dbReference type="Rhea" id="RHEA:29091"/>
        <dbReference type="Rhea" id="RHEA-COMP:9565"/>
        <dbReference type="Rhea" id="RHEA-COMP:9566"/>
        <dbReference type="ChEBI" id="CHEBI:15378"/>
        <dbReference type="ChEBI" id="CHEBI:16389"/>
        <dbReference type="ChEBI" id="CHEBI:17976"/>
        <dbReference type="ChEBI" id="CHEBI:57540"/>
        <dbReference type="ChEBI" id="CHEBI:57945"/>
        <dbReference type="EC" id="7.1.1.2"/>
    </reaction>
</comment>
<evidence type="ECO:0000313" key="20">
    <source>
        <dbReference type="EMBL" id="QEJ81438.1"/>
    </source>
</evidence>
<evidence type="ECO:0000256" key="17">
    <source>
        <dbReference type="ARBA" id="ARBA00049551"/>
    </source>
</evidence>
<dbReference type="PRINTS" id="PR01436">
    <property type="entry name" value="NADHDHGNASE2"/>
</dbReference>
<keyword evidence="12 18" id="KW-1133">Transmembrane helix</keyword>
<organism evidence="20">
    <name type="scientific">Stenocladius sp. FM17</name>
    <dbReference type="NCBI Taxonomy" id="2596692"/>
    <lineage>
        <taxon>Eukaryota</taxon>
        <taxon>Metazoa</taxon>
        <taxon>Ecdysozoa</taxon>
        <taxon>Arthropoda</taxon>
        <taxon>Hexapoda</taxon>
        <taxon>Insecta</taxon>
        <taxon>Pterygota</taxon>
        <taxon>Neoptera</taxon>
        <taxon>Endopterygota</taxon>
        <taxon>Coleoptera</taxon>
        <taxon>Polyphaga</taxon>
        <taxon>Elateriformia</taxon>
        <taxon>Elateroidea</taxon>
        <taxon>Lampyridae</taxon>
        <taxon>Ototretinae</taxon>
        <taxon>Stenocladius</taxon>
    </lineage>
</organism>
<evidence type="ECO:0000256" key="12">
    <source>
        <dbReference type="ARBA" id="ARBA00022989"/>
    </source>
</evidence>
<evidence type="ECO:0000256" key="2">
    <source>
        <dbReference type="ARBA" id="ARBA00004448"/>
    </source>
</evidence>
<keyword evidence="6" id="KW-0813">Transport</keyword>
<evidence type="ECO:0000256" key="1">
    <source>
        <dbReference type="ARBA" id="ARBA00003257"/>
    </source>
</evidence>